<dbReference type="AlphaFoldDB" id="A0A8H3FX38"/>
<protein>
    <submittedName>
        <fullName evidence="1">Uncharacterized protein</fullName>
    </submittedName>
</protein>
<keyword evidence="2" id="KW-1185">Reference proteome</keyword>
<reference evidence="1" key="1">
    <citation type="submission" date="2021-03" db="EMBL/GenBank/DDBJ databases">
        <authorList>
            <person name="Tagirdzhanova G."/>
        </authorList>
    </citation>
    <scope>NUCLEOTIDE SEQUENCE</scope>
</reference>
<gene>
    <name evidence="1" type="ORF">HETSPECPRED_009028</name>
</gene>
<proteinExistence type="predicted"/>
<comment type="caution">
    <text evidence="1">The sequence shown here is derived from an EMBL/GenBank/DDBJ whole genome shotgun (WGS) entry which is preliminary data.</text>
</comment>
<dbReference type="Proteomes" id="UP000664521">
    <property type="component" value="Unassembled WGS sequence"/>
</dbReference>
<accession>A0A8H3FX38</accession>
<evidence type="ECO:0000313" key="2">
    <source>
        <dbReference type="Proteomes" id="UP000664521"/>
    </source>
</evidence>
<evidence type="ECO:0000313" key="1">
    <source>
        <dbReference type="EMBL" id="CAF9933866.1"/>
    </source>
</evidence>
<sequence>MTFPYRIVWHSLDPTALFAPLGPGDTSDFITIQRLLPPRSSSQTRRMTHVIYFHYNSWDAEFYCHYDEAMDWIEDVSIKRMNRSLRAWVADPEEFESALLDSLPPSEAGDPSIMNEYLRRGPLDVRMRPEKDDEGNRIIQVCMMCRSVGHGAFIIRFAGKLWDPDLEEVEDELLTNSERRRLGVTDSHWTVWGGQDPDAD</sequence>
<name>A0A8H3FX38_9LECA</name>
<organism evidence="1 2">
    <name type="scientific">Heterodermia speciosa</name>
    <dbReference type="NCBI Taxonomy" id="116794"/>
    <lineage>
        <taxon>Eukaryota</taxon>
        <taxon>Fungi</taxon>
        <taxon>Dikarya</taxon>
        <taxon>Ascomycota</taxon>
        <taxon>Pezizomycotina</taxon>
        <taxon>Lecanoromycetes</taxon>
        <taxon>OSLEUM clade</taxon>
        <taxon>Lecanoromycetidae</taxon>
        <taxon>Caliciales</taxon>
        <taxon>Physciaceae</taxon>
        <taxon>Heterodermia</taxon>
    </lineage>
</organism>
<dbReference type="EMBL" id="CAJPDS010000071">
    <property type="protein sequence ID" value="CAF9933866.1"/>
    <property type="molecule type" value="Genomic_DNA"/>
</dbReference>